<gene>
    <name evidence="1" type="ORF">METZ01_LOCUS196691</name>
</gene>
<proteinExistence type="predicted"/>
<dbReference type="AlphaFoldDB" id="A0A382E1V7"/>
<organism evidence="1">
    <name type="scientific">marine metagenome</name>
    <dbReference type="NCBI Taxonomy" id="408172"/>
    <lineage>
        <taxon>unclassified sequences</taxon>
        <taxon>metagenomes</taxon>
        <taxon>ecological metagenomes</taxon>
    </lineage>
</organism>
<accession>A0A382E1V7</accession>
<protein>
    <submittedName>
        <fullName evidence="1">Uncharacterized protein</fullName>
    </submittedName>
</protein>
<feature type="non-terminal residue" evidence="1">
    <location>
        <position position="1"/>
    </location>
</feature>
<sequence>VAATGATISVVLFVITADSDSVNLG</sequence>
<dbReference type="EMBL" id="UINC01041917">
    <property type="protein sequence ID" value="SVB43837.1"/>
    <property type="molecule type" value="Genomic_DNA"/>
</dbReference>
<name>A0A382E1V7_9ZZZZ</name>
<evidence type="ECO:0000313" key="1">
    <source>
        <dbReference type="EMBL" id="SVB43837.1"/>
    </source>
</evidence>
<reference evidence="1" key="1">
    <citation type="submission" date="2018-05" db="EMBL/GenBank/DDBJ databases">
        <authorList>
            <person name="Lanie J.A."/>
            <person name="Ng W.-L."/>
            <person name="Kazmierczak K.M."/>
            <person name="Andrzejewski T.M."/>
            <person name="Davidsen T.M."/>
            <person name="Wayne K.J."/>
            <person name="Tettelin H."/>
            <person name="Glass J.I."/>
            <person name="Rusch D."/>
            <person name="Podicherti R."/>
            <person name="Tsui H.-C.T."/>
            <person name="Winkler M.E."/>
        </authorList>
    </citation>
    <scope>NUCLEOTIDE SEQUENCE</scope>
</reference>